<sequence length="71" mass="7875">MYCWVVSTGVPDLLFFGESHTTLPVRSVAFQAQCVAALMGAHGSGESCVVLYWGLLWKIRICEMGWLSFAF</sequence>
<dbReference type="Proteomes" id="UP000265566">
    <property type="component" value="Chromosome 6"/>
</dbReference>
<evidence type="ECO:0000313" key="1">
    <source>
        <dbReference type="EMBL" id="RHN51590.1"/>
    </source>
</evidence>
<dbReference type="EMBL" id="PSQE01000006">
    <property type="protein sequence ID" value="RHN51590.1"/>
    <property type="molecule type" value="Genomic_DNA"/>
</dbReference>
<organism evidence="1 2">
    <name type="scientific">Medicago truncatula</name>
    <name type="common">Barrel medic</name>
    <name type="synonym">Medicago tribuloides</name>
    <dbReference type="NCBI Taxonomy" id="3880"/>
    <lineage>
        <taxon>Eukaryota</taxon>
        <taxon>Viridiplantae</taxon>
        <taxon>Streptophyta</taxon>
        <taxon>Embryophyta</taxon>
        <taxon>Tracheophyta</taxon>
        <taxon>Spermatophyta</taxon>
        <taxon>Magnoliopsida</taxon>
        <taxon>eudicotyledons</taxon>
        <taxon>Gunneridae</taxon>
        <taxon>Pentapetalae</taxon>
        <taxon>rosids</taxon>
        <taxon>fabids</taxon>
        <taxon>Fabales</taxon>
        <taxon>Fabaceae</taxon>
        <taxon>Papilionoideae</taxon>
        <taxon>50 kb inversion clade</taxon>
        <taxon>NPAAA clade</taxon>
        <taxon>Hologalegina</taxon>
        <taxon>IRL clade</taxon>
        <taxon>Trifolieae</taxon>
        <taxon>Medicago</taxon>
    </lineage>
</organism>
<proteinExistence type="predicted"/>
<dbReference type="AlphaFoldDB" id="A0A396HE34"/>
<gene>
    <name evidence="1" type="ORF">MtrunA17_Chr6g0470351</name>
</gene>
<comment type="caution">
    <text evidence="1">The sequence shown here is derived from an EMBL/GenBank/DDBJ whole genome shotgun (WGS) entry which is preliminary data.</text>
</comment>
<protein>
    <submittedName>
        <fullName evidence="1">Uncharacterized protein</fullName>
    </submittedName>
</protein>
<dbReference type="Gramene" id="rna36055">
    <property type="protein sequence ID" value="RHN51590.1"/>
    <property type="gene ID" value="gene36055"/>
</dbReference>
<name>A0A396HE34_MEDTR</name>
<evidence type="ECO:0000313" key="2">
    <source>
        <dbReference type="Proteomes" id="UP000265566"/>
    </source>
</evidence>
<accession>A0A396HE34</accession>
<reference evidence="2" key="1">
    <citation type="journal article" date="2018" name="Nat. Plants">
        <title>Whole-genome landscape of Medicago truncatula symbiotic genes.</title>
        <authorList>
            <person name="Pecrix Y."/>
            <person name="Staton S.E."/>
            <person name="Sallet E."/>
            <person name="Lelandais-Briere C."/>
            <person name="Moreau S."/>
            <person name="Carrere S."/>
            <person name="Blein T."/>
            <person name="Jardinaud M.F."/>
            <person name="Latrasse D."/>
            <person name="Zouine M."/>
            <person name="Zahm M."/>
            <person name="Kreplak J."/>
            <person name="Mayjonade B."/>
            <person name="Satge C."/>
            <person name="Perez M."/>
            <person name="Cauet S."/>
            <person name="Marande W."/>
            <person name="Chantry-Darmon C."/>
            <person name="Lopez-Roques C."/>
            <person name="Bouchez O."/>
            <person name="Berard A."/>
            <person name="Debelle F."/>
            <person name="Munos S."/>
            <person name="Bendahmane A."/>
            <person name="Berges H."/>
            <person name="Niebel A."/>
            <person name="Buitink J."/>
            <person name="Frugier F."/>
            <person name="Benhamed M."/>
            <person name="Crespi M."/>
            <person name="Gouzy J."/>
            <person name="Gamas P."/>
        </authorList>
    </citation>
    <scope>NUCLEOTIDE SEQUENCE [LARGE SCALE GENOMIC DNA]</scope>
    <source>
        <strain evidence="2">cv. Jemalong A17</strain>
    </source>
</reference>